<gene>
    <name evidence="2" type="ORF">ACGTZG_13250</name>
    <name evidence="3" type="ORF">HF872_01215</name>
</gene>
<dbReference type="Proteomes" id="UP001605989">
    <property type="component" value="Unassembled WGS sequence"/>
</dbReference>
<comment type="caution">
    <text evidence="3">The sequence shown here is derived from an EMBL/GenBank/DDBJ whole genome shotgun (WGS) entry which is preliminary data.</text>
</comment>
<keyword evidence="1" id="KW-0812">Transmembrane</keyword>
<feature type="transmembrane region" description="Helical" evidence="1">
    <location>
        <begin position="33"/>
        <end position="52"/>
    </location>
</feature>
<sequence>MGSLLRYKIASVTGTIVLGIGSFMTCLSLDHTVILMGDLFLVLGILFMGYGYSKWQP</sequence>
<name>A0A848BQ57_9FIRM</name>
<evidence type="ECO:0000256" key="1">
    <source>
        <dbReference type="SAM" id="Phobius"/>
    </source>
</evidence>
<evidence type="ECO:0000313" key="4">
    <source>
        <dbReference type="Proteomes" id="UP000591071"/>
    </source>
</evidence>
<organism evidence="3 4">
    <name type="scientific">Megasphaera hexanoica</name>
    <dbReference type="NCBI Taxonomy" id="1675036"/>
    <lineage>
        <taxon>Bacteria</taxon>
        <taxon>Bacillati</taxon>
        <taxon>Bacillota</taxon>
        <taxon>Negativicutes</taxon>
        <taxon>Veillonellales</taxon>
        <taxon>Veillonellaceae</taxon>
        <taxon>Megasphaera</taxon>
    </lineage>
</organism>
<keyword evidence="1" id="KW-0472">Membrane</keyword>
<evidence type="ECO:0000313" key="2">
    <source>
        <dbReference type="EMBL" id="MFG6274151.1"/>
    </source>
</evidence>
<evidence type="ECO:0000313" key="3">
    <source>
        <dbReference type="EMBL" id="NME27250.1"/>
    </source>
</evidence>
<keyword evidence="1" id="KW-1133">Transmembrane helix</keyword>
<dbReference type="AlphaFoldDB" id="A0A848BQ57"/>
<reference evidence="2 5" key="2">
    <citation type="submission" date="2024-10" db="EMBL/GenBank/DDBJ databases">
        <authorList>
            <person name="Sang B.-I."/>
            <person name="Prabhaharan D."/>
        </authorList>
    </citation>
    <scope>NUCLEOTIDE SEQUENCE [LARGE SCALE GENOMIC DNA]</scope>
    <source>
        <strain evidence="2 5">MH</strain>
    </source>
</reference>
<dbReference type="EMBL" id="JBIEKR010000014">
    <property type="protein sequence ID" value="MFG6274151.1"/>
    <property type="molecule type" value="Genomic_DNA"/>
</dbReference>
<accession>A0A848BQ57</accession>
<proteinExistence type="predicted"/>
<feature type="transmembrane region" description="Helical" evidence="1">
    <location>
        <begin position="7"/>
        <end position="27"/>
    </location>
</feature>
<dbReference type="EMBL" id="JABAFG010000002">
    <property type="protein sequence ID" value="NME27250.1"/>
    <property type="molecule type" value="Genomic_DNA"/>
</dbReference>
<dbReference type="Proteomes" id="UP000591071">
    <property type="component" value="Unassembled WGS sequence"/>
</dbReference>
<protein>
    <submittedName>
        <fullName evidence="3">Uncharacterized protein</fullName>
    </submittedName>
</protein>
<reference evidence="3 4" key="1">
    <citation type="submission" date="2020-04" db="EMBL/GenBank/DDBJ databases">
        <authorList>
            <person name="Hitch T.C.A."/>
            <person name="Wylensek D."/>
            <person name="Clavel T."/>
        </authorList>
    </citation>
    <scope>NUCLEOTIDE SEQUENCE [LARGE SCALE GENOMIC DNA]</scope>
    <source>
        <strain evidence="3 4">Oil-RF-744-FAT-WT-6-1</strain>
    </source>
</reference>
<keyword evidence="5" id="KW-1185">Reference proteome</keyword>
<evidence type="ECO:0000313" key="5">
    <source>
        <dbReference type="Proteomes" id="UP001605989"/>
    </source>
</evidence>
<dbReference type="RefSeq" id="WP_170087070.1">
    <property type="nucleotide sequence ID" value="NZ_CP011940.1"/>
</dbReference>